<name>A0ABZ1FAG5_9ACTN</name>
<proteinExistence type="inferred from homology"/>
<dbReference type="Gene3D" id="2.30.30.140">
    <property type="match status" value="1"/>
</dbReference>
<feature type="region of interest" description="Disordered" evidence="2">
    <location>
        <begin position="83"/>
        <end position="122"/>
    </location>
</feature>
<dbReference type="Proteomes" id="UP001344251">
    <property type="component" value="Chromosome"/>
</dbReference>
<dbReference type="Pfam" id="PF01455">
    <property type="entry name" value="HupF_HypC"/>
    <property type="match status" value="1"/>
</dbReference>
<dbReference type="PROSITE" id="PS01097">
    <property type="entry name" value="HUPF_HYPC"/>
    <property type="match status" value="1"/>
</dbReference>
<protein>
    <submittedName>
        <fullName evidence="3">HypC/HybG/HupF family hydrogenase formation chaperone</fullName>
    </submittedName>
</protein>
<feature type="compositionally biased region" description="Low complexity" evidence="2">
    <location>
        <begin position="100"/>
        <end position="115"/>
    </location>
</feature>
<dbReference type="EMBL" id="CP109106">
    <property type="protein sequence ID" value="WSB67053.1"/>
    <property type="molecule type" value="Genomic_DNA"/>
</dbReference>
<dbReference type="RefSeq" id="WP_250048135.1">
    <property type="nucleotide sequence ID" value="NZ_CP109106.1"/>
</dbReference>
<dbReference type="PRINTS" id="PR00445">
    <property type="entry name" value="HUPFHYPC"/>
</dbReference>
<keyword evidence="4" id="KW-1185">Reference proteome</keyword>
<accession>A0ABZ1FAG5</accession>
<gene>
    <name evidence="3" type="ORF">OG863_03200</name>
</gene>
<dbReference type="PANTHER" id="PTHR35177:SF2">
    <property type="entry name" value="HYDROGENASE MATURATION FACTOR HYBG"/>
    <property type="match status" value="1"/>
</dbReference>
<evidence type="ECO:0000256" key="2">
    <source>
        <dbReference type="SAM" id="MobiDB-lite"/>
    </source>
</evidence>
<evidence type="ECO:0000313" key="4">
    <source>
        <dbReference type="Proteomes" id="UP001344251"/>
    </source>
</evidence>
<sequence length="122" mass="12712">MCLAVPGKVLDIEERDGTRMATVDFGGVVKEVCLEYVPDLQVGEYAIVHVGFALQRLDEESARQTLALFEELGLLQEEFGDPWEAAGAPPGWDEAGDGAGAAPGSAPAPAAAVGDGAREATR</sequence>
<comment type="similarity">
    <text evidence="1">Belongs to the HupF/HypC family.</text>
</comment>
<dbReference type="NCBIfam" id="TIGR00074">
    <property type="entry name" value="hypC_hupF"/>
    <property type="match status" value="1"/>
</dbReference>
<dbReference type="PANTHER" id="PTHR35177">
    <property type="entry name" value="HYDROGENASE MATURATION FACTOR HYBG"/>
    <property type="match status" value="1"/>
</dbReference>
<reference evidence="3 4" key="1">
    <citation type="submission" date="2022-10" db="EMBL/GenBank/DDBJ databases">
        <title>The complete genomes of actinobacterial strains from the NBC collection.</title>
        <authorList>
            <person name="Joergensen T.S."/>
            <person name="Alvarez Arevalo M."/>
            <person name="Sterndorff E.B."/>
            <person name="Faurdal D."/>
            <person name="Vuksanovic O."/>
            <person name="Mourched A.-S."/>
            <person name="Charusanti P."/>
            <person name="Shaw S."/>
            <person name="Blin K."/>
            <person name="Weber T."/>
        </authorList>
    </citation>
    <scope>NUCLEOTIDE SEQUENCE [LARGE SCALE GENOMIC DNA]</scope>
    <source>
        <strain evidence="3 4">NBC 01774</strain>
    </source>
</reference>
<feature type="compositionally biased region" description="Low complexity" evidence="2">
    <location>
        <begin position="84"/>
        <end position="93"/>
    </location>
</feature>
<dbReference type="InterPro" id="IPR001109">
    <property type="entry name" value="Hydrogenase_HupF/HypC"/>
</dbReference>
<dbReference type="InterPro" id="IPR019812">
    <property type="entry name" value="Hydgase_assmbl_chp_CS"/>
</dbReference>
<evidence type="ECO:0000256" key="1">
    <source>
        <dbReference type="ARBA" id="ARBA00006018"/>
    </source>
</evidence>
<organism evidence="3 4">
    <name type="scientific">Streptomyces decoyicus</name>
    <dbReference type="NCBI Taxonomy" id="249567"/>
    <lineage>
        <taxon>Bacteria</taxon>
        <taxon>Bacillati</taxon>
        <taxon>Actinomycetota</taxon>
        <taxon>Actinomycetes</taxon>
        <taxon>Kitasatosporales</taxon>
        <taxon>Streptomycetaceae</taxon>
        <taxon>Streptomyces</taxon>
    </lineage>
</organism>
<dbReference type="SUPFAM" id="SSF159127">
    <property type="entry name" value="HupF/HypC-like"/>
    <property type="match status" value="1"/>
</dbReference>
<evidence type="ECO:0000313" key="3">
    <source>
        <dbReference type="EMBL" id="WSB67053.1"/>
    </source>
</evidence>